<dbReference type="EMBL" id="STFF01000017">
    <property type="protein sequence ID" value="THU30211.1"/>
    <property type="molecule type" value="Genomic_DNA"/>
</dbReference>
<evidence type="ECO:0000259" key="6">
    <source>
        <dbReference type="Pfam" id="PF07291"/>
    </source>
</evidence>
<evidence type="ECO:0000256" key="3">
    <source>
        <dbReference type="ARBA" id="ARBA00022989"/>
    </source>
</evidence>
<gene>
    <name evidence="7" type="ORF">FAM09_30380</name>
</gene>
<feature type="transmembrane region" description="Helical" evidence="5">
    <location>
        <begin position="87"/>
        <end position="104"/>
    </location>
</feature>
<dbReference type="Proteomes" id="UP000306918">
    <property type="component" value="Unassembled WGS sequence"/>
</dbReference>
<dbReference type="InterPro" id="IPR009908">
    <property type="entry name" value="Methylamine_util_MauE"/>
</dbReference>
<dbReference type="Pfam" id="PF07291">
    <property type="entry name" value="MauE"/>
    <property type="match status" value="1"/>
</dbReference>
<keyword evidence="2 5" id="KW-0812">Transmembrane</keyword>
<feature type="transmembrane region" description="Helical" evidence="5">
    <location>
        <begin position="150"/>
        <end position="172"/>
    </location>
</feature>
<feature type="transmembrane region" description="Helical" evidence="5">
    <location>
        <begin position="111"/>
        <end position="130"/>
    </location>
</feature>
<dbReference type="GO" id="GO:0016020">
    <property type="term" value="C:membrane"/>
    <property type="evidence" value="ECO:0007669"/>
    <property type="project" value="UniProtKB-SubCell"/>
</dbReference>
<evidence type="ECO:0000256" key="1">
    <source>
        <dbReference type="ARBA" id="ARBA00004141"/>
    </source>
</evidence>
<keyword evidence="3 5" id="KW-1133">Transmembrane helix</keyword>
<evidence type="ECO:0000313" key="8">
    <source>
        <dbReference type="Proteomes" id="UP000306918"/>
    </source>
</evidence>
<feature type="transmembrane region" description="Helical" evidence="5">
    <location>
        <begin position="32"/>
        <end position="53"/>
    </location>
</feature>
<proteinExistence type="predicted"/>
<name>A0A4S8H824_9BACT</name>
<keyword evidence="8" id="KW-1185">Reference proteome</keyword>
<organism evidence="7 8">
    <name type="scientific">Niastella caeni</name>
    <dbReference type="NCBI Taxonomy" id="2569763"/>
    <lineage>
        <taxon>Bacteria</taxon>
        <taxon>Pseudomonadati</taxon>
        <taxon>Bacteroidota</taxon>
        <taxon>Chitinophagia</taxon>
        <taxon>Chitinophagales</taxon>
        <taxon>Chitinophagaceae</taxon>
        <taxon>Niastella</taxon>
    </lineage>
</organism>
<dbReference type="RefSeq" id="WP_136580943.1">
    <property type="nucleotide sequence ID" value="NZ_STFF01000017.1"/>
</dbReference>
<keyword evidence="4 5" id="KW-0472">Membrane</keyword>
<comment type="subcellular location">
    <subcellularLocation>
        <location evidence="1">Membrane</location>
        <topology evidence="1">Multi-pass membrane protein</topology>
    </subcellularLocation>
</comment>
<dbReference type="AlphaFoldDB" id="A0A4S8H824"/>
<dbReference type="OrthoDB" id="680026at2"/>
<evidence type="ECO:0000256" key="2">
    <source>
        <dbReference type="ARBA" id="ARBA00022692"/>
    </source>
</evidence>
<reference evidence="7 8" key="1">
    <citation type="submission" date="2019-04" db="EMBL/GenBank/DDBJ databases">
        <title>Niastella caeni sp. nov., isolated from activated sludge.</title>
        <authorList>
            <person name="Sheng M."/>
        </authorList>
    </citation>
    <scope>NUCLEOTIDE SEQUENCE [LARGE SCALE GENOMIC DNA]</scope>
    <source>
        <strain evidence="7 8">HX-2-15</strain>
    </source>
</reference>
<dbReference type="GO" id="GO:0030416">
    <property type="term" value="P:methylamine metabolic process"/>
    <property type="evidence" value="ECO:0007669"/>
    <property type="project" value="InterPro"/>
</dbReference>
<protein>
    <recommendedName>
        <fullName evidence="6">Methylamine utilisation protein MauE domain-containing protein</fullName>
    </recommendedName>
</protein>
<sequence length="177" mass="20818">MMNAIRLKAIVKTEAAIRLTAIYNKTTQYIKINYLLIFLFAYTAVSKLNLFSYSTPFSWQHFKLIDVSAFEEAMFKSPELRPFVHELAWLIPFIELATCVLLLFRKTKIVGYYLSLLLLTLFTAYITYILNTYTHNLPCICSGVISLMSWTQHLFFNYFFIVITVRAIYLVLRLHRK</sequence>
<comment type="caution">
    <text evidence="7">The sequence shown here is derived from an EMBL/GenBank/DDBJ whole genome shotgun (WGS) entry which is preliminary data.</text>
</comment>
<evidence type="ECO:0000313" key="7">
    <source>
        <dbReference type="EMBL" id="THU30211.1"/>
    </source>
</evidence>
<evidence type="ECO:0000256" key="4">
    <source>
        <dbReference type="ARBA" id="ARBA00023136"/>
    </source>
</evidence>
<feature type="domain" description="Methylamine utilisation protein MauE" evidence="6">
    <location>
        <begin position="32"/>
        <end position="169"/>
    </location>
</feature>
<evidence type="ECO:0000256" key="5">
    <source>
        <dbReference type="SAM" id="Phobius"/>
    </source>
</evidence>
<accession>A0A4S8H824</accession>